<keyword evidence="8 10" id="KW-0472">Membrane</keyword>
<comment type="subunit">
    <text evidence="10">The core secretion machinery of the T3SS is composed of approximately 20 different proteins, including cytoplasmic components, a base, an export apparatus and a needle. This subunit is part of the base, which anchors the injectisome in the bacterial cell envelope. Forms a stable homooligomeric complex.</text>
</comment>
<evidence type="ECO:0000313" key="17">
    <source>
        <dbReference type="Proteomes" id="UP000494363"/>
    </source>
</evidence>
<dbReference type="PROSITE" id="PS00875">
    <property type="entry name" value="T2SP_D"/>
    <property type="match status" value="1"/>
</dbReference>
<keyword evidence="6 10" id="KW-0811">Translocation</keyword>
<feature type="domain" description="SPI-1 type 3 secretion system secretin N0" evidence="15">
    <location>
        <begin position="34"/>
        <end position="100"/>
    </location>
</feature>
<dbReference type="Pfam" id="PF21304">
    <property type="entry name" value="T3S_SPI-1_N0"/>
    <property type="match status" value="1"/>
</dbReference>
<comment type="subcellular location">
    <subcellularLocation>
        <location evidence="1 10 11">Cell outer membrane</location>
    </subcellularLocation>
</comment>
<evidence type="ECO:0000313" key="16">
    <source>
        <dbReference type="EMBL" id="CAB3772203.1"/>
    </source>
</evidence>
<feature type="domain" description="Type II/III secretion system secretin-like" evidence="13">
    <location>
        <begin position="440"/>
        <end position="597"/>
    </location>
</feature>
<evidence type="ECO:0000256" key="12">
    <source>
        <dbReference type="SAM" id="MobiDB-lite"/>
    </source>
</evidence>
<feature type="region of interest" description="Disordered" evidence="12">
    <location>
        <begin position="265"/>
        <end position="321"/>
    </location>
</feature>
<dbReference type="HAMAP" id="MF_02219">
    <property type="entry name" value="Type_III_secretin"/>
    <property type="match status" value="1"/>
</dbReference>
<evidence type="ECO:0000256" key="3">
    <source>
        <dbReference type="ARBA" id="ARBA00022448"/>
    </source>
</evidence>
<sequence precursor="true">MRCAVLAVAAAAAVGASAAVCAAAVPWRTDVINYVADHKDLHDVLREMSSASGVPIWISAKVQGNVSGRFEMKPQQLLDRMASTFGLVWYYDGATLRVYDTDELKTVTIGLQLATNADLRRALERLDLADARFPLRYDDLTRTVIVSGPPRYVELIQDVANLVDRNSQDAQRHQVVRLFPLQYAWATDHTVTVDGQSITIRGVATILHSLYAGAAPGGSQTAPQSSSRRLRSVGDPSGATDGKIQRASYAPAAGANWTAGLPGLLGGGGGGGDRPAQRNAPLPNDNRAATPDTAYDDHGSREVDVAPGDEPTIQPDPRTNSVLVRDYPDRMASFESLIRSLDVRPAVVEIDASIIEITDNALEQIGVDWRLHSGSVDFETGNGQSVQASPSASLNPNGFPDLSNGNTSSSLSAIPTTPAGGVFTAVLGNAGRFLLTRVSALQQTDQAVLNATPKVATLDNVEAIIDNKQTFYVPVAGYQSADLYSISAGVSLRVLPMIVRHDDATSIRLNVHIEDGQLTGQTVGNLPVVTNSTIDTQALIAQGESLLIAGYSVDQSDNMQTGIPVLSKIPVLGALFRHKNKSGQKFQRLFLLTPRIVVPTAGGPAEANGNAAAKAEAEATNANAIAAAQ</sequence>
<dbReference type="AlphaFoldDB" id="A0A6J5F1E4"/>
<organism evidence="16 17">
    <name type="scientific">Paraburkholderia humisilvae</name>
    <dbReference type="NCBI Taxonomy" id="627669"/>
    <lineage>
        <taxon>Bacteria</taxon>
        <taxon>Pseudomonadati</taxon>
        <taxon>Pseudomonadota</taxon>
        <taxon>Betaproteobacteria</taxon>
        <taxon>Burkholderiales</taxon>
        <taxon>Burkholderiaceae</taxon>
        <taxon>Paraburkholderia</taxon>
    </lineage>
</organism>
<dbReference type="EMBL" id="CADIKH010000057">
    <property type="protein sequence ID" value="CAB3772203.1"/>
    <property type="molecule type" value="Genomic_DNA"/>
</dbReference>
<dbReference type="InterPro" id="IPR049034">
    <property type="entry name" value="T3S_SPI-1_N0"/>
</dbReference>
<keyword evidence="17" id="KW-1185">Reference proteome</keyword>
<dbReference type="NCBIfam" id="TIGR02516">
    <property type="entry name" value="type_III_yscC"/>
    <property type="match status" value="1"/>
</dbReference>
<dbReference type="Gene3D" id="3.30.1370.120">
    <property type="match status" value="2"/>
</dbReference>
<feature type="domain" description="NolW-like" evidence="14">
    <location>
        <begin position="176"/>
        <end position="346"/>
    </location>
</feature>
<keyword evidence="7" id="KW-0843">Virulence</keyword>
<dbReference type="Pfam" id="PF03958">
    <property type="entry name" value="Secretin_N"/>
    <property type="match status" value="2"/>
</dbReference>
<evidence type="ECO:0000256" key="4">
    <source>
        <dbReference type="ARBA" id="ARBA00022729"/>
    </source>
</evidence>
<evidence type="ECO:0000256" key="11">
    <source>
        <dbReference type="RuleBase" id="RU004004"/>
    </source>
</evidence>
<evidence type="ECO:0000256" key="1">
    <source>
        <dbReference type="ARBA" id="ARBA00004442"/>
    </source>
</evidence>
<evidence type="ECO:0000259" key="14">
    <source>
        <dbReference type="Pfam" id="PF03958"/>
    </source>
</evidence>
<keyword evidence="4 10" id="KW-0732">Signal</keyword>
<dbReference type="Pfam" id="PF00263">
    <property type="entry name" value="Secretin"/>
    <property type="match status" value="1"/>
</dbReference>
<evidence type="ECO:0000256" key="9">
    <source>
        <dbReference type="ARBA" id="ARBA00023237"/>
    </source>
</evidence>
<evidence type="ECO:0000259" key="13">
    <source>
        <dbReference type="Pfam" id="PF00263"/>
    </source>
</evidence>
<feature type="region of interest" description="Disordered" evidence="12">
    <location>
        <begin position="380"/>
        <end position="411"/>
    </location>
</feature>
<gene>
    <name evidence="16" type="primary">sctC_12</name>
    <name evidence="10" type="synonym">sctC</name>
    <name evidence="16" type="ORF">LMG29542_06825</name>
</gene>
<evidence type="ECO:0000259" key="15">
    <source>
        <dbReference type="Pfam" id="PF21304"/>
    </source>
</evidence>
<dbReference type="GO" id="GO:0009279">
    <property type="term" value="C:cell outer membrane"/>
    <property type="evidence" value="ECO:0007669"/>
    <property type="project" value="UniProtKB-SubCell"/>
</dbReference>
<dbReference type="PANTHER" id="PTHR30332:SF5">
    <property type="entry name" value="SPI-1 TYPE 3 SECRETION SYSTEM SECRETIN"/>
    <property type="match status" value="1"/>
</dbReference>
<dbReference type="InterPro" id="IPR004845">
    <property type="entry name" value="T2SS_GspD_CS"/>
</dbReference>
<feature type="chain" id="PRO_5027196850" description="Type 3 secretion system secretin" evidence="10">
    <location>
        <begin position="19"/>
        <end position="629"/>
    </location>
</feature>
<dbReference type="InterPro" id="IPR004846">
    <property type="entry name" value="T2SS/T3SS_dom"/>
</dbReference>
<name>A0A6J5F1E4_9BURK</name>
<keyword evidence="3 10" id="KW-0813">Transport</keyword>
<feature type="compositionally biased region" description="Polar residues" evidence="12">
    <location>
        <begin position="381"/>
        <end position="396"/>
    </location>
</feature>
<dbReference type="InterPro" id="IPR003522">
    <property type="entry name" value="T3SS_OM_pore_YscC"/>
</dbReference>
<feature type="signal peptide" evidence="10">
    <location>
        <begin position="1"/>
        <end position="18"/>
    </location>
</feature>
<evidence type="ECO:0000256" key="7">
    <source>
        <dbReference type="ARBA" id="ARBA00023026"/>
    </source>
</evidence>
<evidence type="ECO:0000256" key="2">
    <source>
        <dbReference type="ARBA" id="ARBA00007032"/>
    </source>
</evidence>
<reference evidence="16 17" key="1">
    <citation type="submission" date="2020-04" db="EMBL/GenBank/DDBJ databases">
        <authorList>
            <person name="De Canck E."/>
        </authorList>
    </citation>
    <scope>NUCLEOTIDE SEQUENCE [LARGE SCALE GENOMIC DNA]</scope>
    <source>
        <strain evidence="16 17">LMG 29542</strain>
    </source>
</reference>
<comment type="similarity">
    <text evidence="2 10">Belongs to the bacterial secretin family. T3SS SctC subfamily.</text>
</comment>
<accession>A0A6J5F1E4</accession>
<evidence type="ECO:0000256" key="8">
    <source>
        <dbReference type="ARBA" id="ARBA00023136"/>
    </source>
</evidence>
<dbReference type="PRINTS" id="PR01337">
    <property type="entry name" value="TYPE3OMGPROT"/>
</dbReference>
<proteinExistence type="inferred from homology"/>
<feature type="compositionally biased region" description="Basic and acidic residues" evidence="12">
    <location>
        <begin position="295"/>
        <end position="304"/>
    </location>
</feature>
<evidence type="ECO:0000256" key="6">
    <source>
        <dbReference type="ARBA" id="ARBA00023010"/>
    </source>
</evidence>
<dbReference type="Gene3D" id="3.55.50.30">
    <property type="match status" value="1"/>
</dbReference>
<dbReference type="GO" id="GO:0030257">
    <property type="term" value="C:type III protein secretion system complex"/>
    <property type="evidence" value="ECO:0007669"/>
    <property type="project" value="UniProtKB-UniRule"/>
</dbReference>
<dbReference type="InterPro" id="IPR038591">
    <property type="entry name" value="NolW-like_sf"/>
</dbReference>
<keyword evidence="5 10" id="KW-0653">Protein transport</keyword>
<feature type="compositionally biased region" description="Polar residues" evidence="12">
    <location>
        <begin position="218"/>
        <end position="227"/>
    </location>
</feature>
<dbReference type="GO" id="GO:0030254">
    <property type="term" value="P:protein secretion by the type III secretion system"/>
    <property type="evidence" value="ECO:0007669"/>
    <property type="project" value="UniProtKB-UniRule"/>
</dbReference>
<dbReference type="Proteomes" id="UP000494363">
    <property type="component" value="Unassembled WGS sequence"/>
</dbReference>
<evidence type="ECO:0000256" key="10">
    <source>
        <dbReference type="HAMAP-Rule" id="MF_02219"/>
    </source>
</evidence>
<comment type="function">
    <text evidence="10">Component of the type III secretion system (T3SS), also called injectisome, which is used to inject bacterial effector proteins into eukaryotic host cells. Forms a ring-shaped multimeric structure with an apparent central pore in the outer membrane.</text>
</comment>
<keyword evidence="9 10" id="KW-0998">Cell outer membrane</keyword>
<dbReference type="PANTHER" id="PTHR30332">
    <property type="entry name" value="PROBABLE GENERAL SECRETION PATHWAY PROTEIN D"/>
    <property type="match status" value="1"/>
</dbReference>
<feature type="domain" description="NolW-like" evidence="14">
    <location>
        <begin position="108"/>
        <end position="166"/>
    </location>
</feature>
<dbReference type="InterPro" id="IPR050810">
    <property type="entry name" value="Bact_Secretion_Sys_Channel"/>
</dbReference>
<protein>
    <recommendedName>
        <fullName evidence="10">Type 3 secretion system secretin</fullName>
        <shortName evidence="10">T3SS secretin</shortName>
    </recommendedName>
</protein>
<evidence type="ECO:0000256" key="5">
    <source>
        <dbReference type="ARBA" id="ARBA00022927"/>
    </source>
</evidence>
<dbReference type="GO" id="GO:0015627">
    <property type="term" value="C:type II protein secretion system complex"/>
    <property type="evidence" value="ECO:0007669"/>
    <property type="project" value="TreeGrafter"/>
</dbReference>
<dbReference type="InterPro" id="IPR005644">
    <property type="entry name" value="NolW-like"/>
</dbReference>
<feature type="region of interest" description="Disordered" evidence="12">
    <location>
        <begin position="215"/>
        <end position="243"/>
    </location>
</feature>